<dbReference type="GO" id="GO:0003723">
    <property type="term" value="F:RNA binding"/>
    <property type="evidence" value="ECO:0007669"/>
    <property type="project" value="UniProtKB-UniRule"/>
</dbReference>
<name>A0AAV5LAE5_9ROSI</name>
<dbReference type="AlphaFoldDB" id="A0AAV5LAE5"/>
<sequence>MNYAPNGAGGAKFQNQKEDYSNSVTIGVADGHIGLVLGRGGRNISEISQVSGARIKISDRGDFMSGTTDRKVTITGSQRAIRQAESMIMQKVANASERMMD</sequence>
<reference evidence="4 5" key="1">
    <citation type="journal article" date="2021" name="Commun. Biol.">
        <title>The genome of Shorea leprosula (Dipterocarpaceae) highlights the ecological relevance of drought in aseasonal tropical rainforests.</title>
        <authorList>
            <person name="Ng K.K.S."/>
            <person name="Kobayashi M.J."/>
            <person name="Fawcett J.A."/>
            <person name="Hatakeyama M."/>
            <person name="Paape T."/>
            <person name="Ng C.H."/>
            <person name="Ang C.C."/>
            <person name="Tnah L.H."/>
            <person name="Lee C.T."/>
            <person name="Nishiyama T."/>
            <person name="Sese J."/>
            <person name="O'Brien M.J."/>
            <person name="Copetti D."/>
            <person name="Mohd Noor M.I."/>
            <person name="Ong R.C."/>
            <person name="Putra M."/>
            <person name="Sireger I.Z."/>
            <person name="Indrioko S."/>
            <person name="Kosugi Y."/>
            <person name="Izuno A."/>
            <person name="Isagi Y."/>
            <person name="Lee S.L."/>
            <person name="Shimizu K.K."/>
        </authorList>
    </citation>
    <scope>NUCLEOTIDE SEQUENCE [LARGE SCALE GENOMIC DNA]</scope>
    <source>
        <strain evidence="4">214</strain>
    </source>
</reference>
<dbReference type="PROSITE" id="PS50084">
    <property type="entry name" value="KH_TYPE_1"/>
    <property type="match status" value="1"/>
</dbReference>
<feature type="domain" description="K Homology" evidence="3">
    <location>
        <begin position="20"/>
        <end position="93"/>
    </location>
</feature>
<dbReference type="EMBL" id="BPVZ01000104">
    <property type="protein sequence ID" value="GKV34223.1"/>
    <property type="molecule type" value="Genomic_DNA"/>
</dbReference>
<dbReference type="InterPro" id="IPR004087">
    <property type="entry name" value="KH_dom"/>
</dbReference>
<dbReference type="InterPro" id="IPR036612">
    <property type="entry name" value="KH_dom_type_1_sf"/>
</dbReference>
<protein>
    <recommendedName>
        <fullName evidence="3">K Homology domain-containing protein</fullName>
    </recommendedName>
</protein>
<proteinExistence type="predicted"/>
<evidence type="ECO:0000256" key="2">
    <source>
        <dbReference type="PROSITE-ProRule" id="PRU00117"/>
    </source>
</evidence>
<keyword evidence="2" id="KW-0694">RNA-binding</keyword>
<keyword evidence="1" id="KW-0677">Repeat</keyword>
<dbReference type="SMART" id="SM00322">
    <property type="entry name" value="KH"/>
    <property type="match status" value="1"/>
</dbReference>
<comment type="caution">
    <text evidence="4">The sequence shown here is derived from an EMBL/GenBank/DDBJ whole genome shotgun (WGS) entry which is preliminary data.</text>
</comment>
<dbReference type="Pfam" id="PF00013">
    <property type="entry name" value="KH_1"/>
    <property type="match status" value="1"/>
</dbReference>
<dbReference type="InterPro" id="IPR004088">
    <property type="entry name" value="KH_dom_type_1"/>
</dbReference>
<evidence type="ECO:0000313" key="4">
    <source>
        <dbReference type="EMBL" id="GKV34223.1"/>
    </source>
</evidence>
<organism evidence="4 5">
    <name type="scientific">Rubroshorea leprosula</name>
    <dbReference type="NCBI Taxonomy" id="152421"/>
    <lineage>
        <taxon>Eukaryota</taxon>
        <taxon>Viridiplantae</taxon>
        <taxon>Streptophyta</taxon>
        <taxon>Embryophyta</taxon>
        <taxon>Tracheophyta</taxon>
        <taxon>Spermatophyta</taxon>
        <taxon>Magnoliopsida</taxon>
        <taxon>eudicotyledons</taxon>
        <taxon>Gunneridae</taxon>
        <taxon>Pentapetalae</taxon>
        <taxon>rosids</taxon>
        <taxon>malvids</taxon>
        <taxon>Malvales</taxon>
        <taxon>Dipterocarpaceae</taxon>
        <taxon>Rubroshorea</taxon>
    </lineage>
</organism>
<accession>A0AAV5LAE5</accession>
<keyword evidence="5" id="KW-1185">Reference proteome</keyword>
<evidence type="ECO:0000313" key="5">
    <source>
        <dbReference type="Proteomes" id="UP001054252"/>
    </source>
</evidence>
<dbReference type="Proteomes" id="UP001054252">
    <property type="component" value="Unassembled WGS sequence"/>
</dbReference>
<evidence type="ECO:0000259" key="3">
    <source>
        <dbReference type="SMART" id="SM00322"/>
    </source>
</evidence>
<dbReference type="SUPFAM" id="SSF54791">
    <property type="entry name" value="Eukaryotic type KH-domain (KH-domain type I)"/>
    <property type="match status" value="1"/>
</dbReference>
<dbReference type="Gene3D" id="3.30.1370.10">
    <property type="entry name" value="K Homology domain, type 1"/>
    <property type="match status" value="1"/>
</dbReference>
<gene>
    <name evidence="4" type="ORF">SLEP1_g42616</name>
</gene>
<evidence type="ECO:0000256" key="1">
    <source>
        <dbReference type="ARBA" id="ARBA00022737"/>
    </source>
</evidence>
<dbReference type="PANTHER" id="PTHR10288">
    <property type="entry name" value="KH DOMAIN CONTAINING RNA BINDING PROTEIN"/>
    <property type="match status" value="1"/>
</dbReference>